<dbReference type="EMBL" id="JACHDZ010000002">
    <property type="protein sequence ID" value="MBB5343685.1"/>
    <property type="molecule type" value="Genomic_DNA"/>
</dbReference>
<keyword evidence="1" id="KW-0812">Transmembrane</keyword>
<dbReference type="AlphaFoldDB" id="A0A7W8N574"/>
<feature type="transmembrane region" description="Helical" evidence="1">
    <location>
        <begin position="52"/>
        <end position="78"/>
    </location>
</feature>
<accession>A0A7W8N574</accession>
<proteinExistence type="predicted"/>
<keyword evidence="1" id="KW-0472">Membrane</keyword>
<comment type="caution">
    <text evidence="2">The sequence shown here is derived from an EMBL/GenBank/DDBJ whole genome shotgun (WGS) entry which is preliminary data.</text>
</comment>
<evidence type="ECO:0000313" key="3">
    <source>
        <dbReference type="Proteomes" id="UP000569092"/>
    </source>
</evidence>
<evidence type="ECO:0000256" key="1">
    <source>
        <dbReference type="SAM" id="Phobius"/>
    </source>
</evidence>
<protein>
    <submittedName>
        <fullName evidence="2">Uncharacterized protein</fullName>
    </submittedName>
</protein>
<reference evidence="2 3" key="1">
    <citation type="submission" date="2020-08" db="EMBL/GenBank/DDBJ databases">
        <title>Genomic Encyclopedia of Type Strains, Phase IV (KMG-V): Genome sequencing to study the core and pangenomes of soil and plant-associated prokaryotes.</title>
        <authorList>
            <person name="Whitman W."/>
        </authorList>
    </citation>
    <scope>NUCLEOTIDE SEQUENCE [LARGE SCALE GENOMIC DNA]</scope>
    <source>
        <strain evidence="2 3">M8US30</strain>
    </source>
</reference>
<organism evidence="2 3">
    <name type="scientific">Tunturiibacter lichenicola</name>
    <dbReference type="NCBI Taxonomy" id="2051959"/>
    <lineage>
        <taxon>Bacteria</taxon>
        <taxon>Pseudomonadati</taxon>
        <taxon>Acidobacteriota</taxon>
        <taxon>Terriglobia</taxon>
        <taxon>Terriglobales</taxon>
        <taxon>Acidobacteriaceae</taxon>
        <taxon>Tunturiibacter</taxon>
    </lineage>
</organism>
<gene>
    <name evidence="2" type="ORF">HDF10_001660</name>
</gene>
<keyword evidence="1" id="KW-1133">Transmembrane helix</keyword>
<sequence>MEAGIKDLSGFSISAPTLRKIATAGHSALALGESSEFIRGKRRVNFGVGSRIFLGGGVCGVLLGFLRKMGVLIVVFWWCKRGGLVVKHGVLAVSFLASKDAP</sequence>
<name>A0A7W8N574_9BACT</name>
<evidence type="ECO:0000313" key="2">
    <source>
        <dbReference type="EMBL" id="MBB5343685.1"/>
    </source>
</evidence>
<dbReference type="Proteomes" id="UP000569092">
    <property type="component" value="Unassembled WGS sequence"/>
</dbReference>